<proteinExistence type="predicted"/>
<dbReference type="Proteomes" id="UP000319976">
    <property type="component" value="Chromosome"/>
</dbReference>
<dbReference type="AlphaFoldDB" id="A0A517TCN4"/>
<dbReference type="GO" id="GO:0044780">
    <property type="term" value="P:bacterial-type flagellum assembly"/>
    <property type="evidence" value="ECO:0007669"/>
    <property type="project" value="InterPro"/>
</dbReference>
<organism evidence="2 3">
    <name type="scientific">Calycomorphotria hydatis</name>
    <dbReference type="NCBI Taxonomy" id="2528027"/>
    <lineage>
        <taxon>Bacteria</taxon>
        <taxon>Pseudomonadati</taxon>
        <taxon>Planctomycetota</taxon>
        <taxon>Planctomycetia</taxon>
        <taxon>Planctomycetales</taxon>
        <taxon>Planctomycetaceae</taxon>
        <taxon>Calycomorphotria</taxon>
    </lineage>
</organism>
<evidence type="ECO:0000313" key="3">
    <source>
        <dbReference type="Proteomes" id="UP000319976"/>
    </source>
</evidence>
<dbReference type="EMBL" id="CP036316">
    <property type="protein sequence ID" value="QDT66134.1"/>
    <property type="molecule type" value="Genomic_DNA"/>
</dbReference>
<name>A0A517TCN4_9PLAN</name>
<dbReference type="InterPro" id="IPR039246">
    <property type="entry name" value="Flagellar_FlgA"/>
</dbReference>
<dbReference type="PANTHER" id="PTHR36307">
    <property type="entry name" value="FLAGELLA BASAL BODY P-RING FORMATION PROTEIN FLGA"/>
    <property type="match status" value="1"/>
</dbReference>
<dbReference type="Pfam" id="PF13144">
    <property type="entry name" value="ChapFlgA"/>
    <property type="match status" value="1"/>
</dbReference>
<evidence type="ECO:0000259" key="1">
    <source>
        <dbReference type="Pfam" id="PF13144"/>
    </source>
</evidence>
<gene>
    <name evidence="2" type="ORF">V22_33980</name>
</gene>
<keyword evidence="2" id="KW-0282">Flagellum</keyword>
<keyword evidence="2" id="KW-0969">Cilium</keyword>
<protein>
    <submittedName>
        <fullName evidence="2">Flagellar basal body P-ring biosynthesis protein FlgA</fullName>
    </submittedName>
</protein>
<dbReference type="KEGG" id="chya:V22_33980"/>
<evidence type="ECO:0000313" key="2">
    <source>
        <dbReference type="EMBL" id="QDT66134.1"/>
    </source>
</evidence>
<dbReference type="NCBIfam" id="TIGR03170">
    <property type="entry name" value="flgA_cterm"/>
    <property type="match status" value="1"/>
</dbReference>
<dbReference type="OrthoDB" id="247482at2"/>
<dbReference type="Gene3D" id="3.90.1210.10">
    <property type="entry name" value="Antifreeze-like/N-acetylneuraminic acid synthase C-terminal domain"/>
    <property type="match status" value="1"/>
</dbReference>
<dbReference type="InterPro" id="IPR017585">
    <property type="entry name" value="SAF_FlgA"/>
</dbReference>
<dbReference type="RefSeq" id="WP_145264981.1">
    <property type="nucleotide sequence ID" value="NZ_CP036316.1"/>
</dbReference>
<keyword evidence="2" id="KW-0966">Cell projection</keyword>
<keyword evidence="3" id="KW-1185">Reference proteome</keyword>
<dbReference type="CDD" id="cd11614">
    <property type="entry name" value="SAF_CpaB_FlgA_like"/>
    <property type="match status" value="1"/>
</dbReference>
<sequence>MNKQSLFGLAIGCVVIFHTQMVHSAEGAEVKFRSPVDVSGSMIRLGNVAEIADIDPATISRLESMTIGPAPAAGAEQTIPFETIRTRLRALGANLSQIEFSGPSVIHVRNGVASTKSRPDRTHVVNDNTNDADRRLAEEMVAEVIRVYVHAKAPDLGEVNVRMQLDTSQVMRVLASGRRGLDVTGGTAPWTGLQQFQLFAFGSGRSGAGVMVRCEIEQRPFVLTVAHHLPRGTIVNVQDLIWKQLSQNEVLRDEELATLVTDPKSVIGYEAVRNLKAGEVLKADVVRPAPLVRTNNVVTVVIERPGINLKRLMKARSDGKLGDTVMLEALEGRERVVATVTGFQEATVQDSATETSGGVPFRGVRVQRGEGVQPIATQTRNRMNHDVSAGSNTIQQTFARVIANSPRPLTLSVPAGRGQ</sequence>
<accession>A0A517TCN4</accession>
<reference evidence="2 3" key="1">
    <citation type="submission" date="2019-02" db="EMBL/GenBank/DDBJ databases">
        <title>Deep-cultivation of Planctomycetes and their phenomic and genomic characterization uncovers novel biology.</title>
        <authorList>
            <person name="Wiegand S."/>
            <person name="Jogler M."/>
            <person name="Boedeker C."/>
            <person name="Pinto D."/>
            <person name="Vollmers J."/>
            <person name="Rivas-Marin E."/>
            <person name="Kohn T."/>
            <person name="Peeters S.H."/>
            <person name="Heuer A."/>
            <person name="Rast P."/>
            <person name="Oberbeckmann S."/>
            <person name="Bunk B."/>
            <person name="Jeske O."/>
            <person name="Meyerdierks A."/>
            <person name="Storesund J.E."/>
            <person name="Kallscheuer N."/>
            <person name="Luecker S."/>
            <person name="Lage O.M."/>
            <person name="Pohl T."/>
            <person name="Merkel B.J."/>
            <person name="Hornburger P."/>
            <person name="Mueller R.-W."/>
            <person name="Bruemmer F."/>
            <person name="Labrenz M."/>
            <person name="Spormann A.M."/>
            <person name="Op den Camp H."/>
            <person name="Overmann J."/>
            <person name="Amann R."/>
            <person name="Jetten M.S.M."/>
            <person name="Mascher T."/>
            <person name="Medema M.H."/>
            <person name="Devos D.P."/>
            <person name="Kaster A.-K."/>
            <person name="Ovreas L."/>
            <person name="Rohde M."/>
            <person name="Galperin M.Y."/>
            <person name="Jogler C."/>
        </authorList>
    </citation>
    <scope>NUCLEOTIDE SEQUENCE [LARGE SCALE GENOMIC DNA]</scope>
    <source>
        <strain evidence="2 3">V22</strain>
    </source>
</reference>
<dbReference type="PANTHER" id="PTHR36307:SF1">
    <property type="entry name" value="FLAGELLA BASAL BODY P-RING FORMATION PROTEIN FLGA"/>
    <property type="match status" value="1"/>
</dbReference>
<feature type="domain" description="Flagella basal body P-ring formation protein FlgA SAF" evidence="1">
    <location>
        <begin position="222"/>
        <end position="347"/>
    </location>
</feature>